<dbReference type="PANTHER" id="PTHR42208">
    <property type="entry name" value="HEAVY METAL TRANSPORTER-RELATED"/>
    <property type="match status" value="1"/>
</dbReference>
<keyword evidence="1" id="KW-0812">Transmembrane</keyword>
<dbReference type="OrthoDB" id="9798690at2"/>
<evidence type="ECO:0000313" key="3">
    <source>
        <dbReference type="EMBL" id="RUO22377.1"/>
    </source>
</evidence>
<dbReference type="InterPro" id="IPR039447">
    <property type="entry name" value="UreH-like_TM_dom"/>
</dbReference>
<comment type="caution">
    <text evidence="3">The sequence shown here is derived from an EMBL/GenBank/DDBJ whole genome shotgun (WGS) entry which is preliminary data.</text>
</comment>
<organism evidence="3 4">
    <name type="scientific">Aliidiomarina iranensis</name>
    <dbReference type="NCBI Taxonomy" id="1434071"/>
    <lineage>
        <taxon>Bacteria</taxon>
        <taxon>Pseudomonadati</taxon>
        <taxon>Pseudomonadota</taxon>
        <taxon>Gammaproteobacteria</taxon>
        <taxon>Alteromonadales</taxon>
        <taxon>Idiomarinaceae</taxon>
        <taxon>Aliidiomarina</taxon>
    </lineage>
</organism>
<keyword evidence="1" id="KW-1133">Transmembrane helix</keyword>
<feature type="transmembrane region" description="Helical" evidence="1">
    <location>
        <begin position="158"/>
        <end position="179"/>
    </location>
</feature>
<dbReference type="Pfam" id="PF13386">
    <property type="entry name" value="DsbD_2"/>
    <property type="match status" value="1"/>
</dbReference>
<dbReference type="PANTHER" id="PTHR42208:SF1">
    <property type="entry name" value="HEAVY METAL TRANSPORTER"/>
    <property type="match status" value="1"/>
</dbReference>
<dbReference type="AlphaFoldDB" id="A0A432W036"/>
<feature type="transmembrane region" description="Helical" evidence="1">
    <location>
        <begin position="6"/>
        <end position="32"/>
    </location>
</feature>
<feature type="transmembrane region" description="Helical" evidence="1">
    <location>
        <begin position="191"/>
        <end position="212"/>
    </location>
</feature>
<sequence>MNIDVVAALVMGLAGSGHCLAMCGGLAAAMGYQRSPMRLFWYNLGRIISYAIAGFIVAAAFFSISKVHANGLVYLRILAGIMMVLLGLYLFRWNRALLWLEKAGSYLWRYIQPLTQKLPAQKTSGYVFLAGMLWGWLPCGLVYSALTWAALSGDPFSGAGFMLLFGLGTFPAMFLTGVFSQKLATVLQSSSFRWIAGLLLIGYGIATLFIAAKQL</sequence>
<protein>
    <recommendedName>
        <fullName evidence="2">Urease accessory protein UreH-like transmembrane domain-containing protein</fullName>
    </recommendedName>
</protein>
<dbReference type="Proteomes" id="UP000288395">
    <property type="component" value="Unassembled WGS sequence"/>
</dbReference>
<proteinExistence type="predicted"/>
<name>A0A432W036_9GAMM</name>
<dbReference type="EMBL" id="PIPJ01000002">
    <property type="protein sequence ID" value="RUO22377.1"/>
    <property type="molecule type" value="Genomic_DNA"/>
</dbReference>
<keyword evidence="4" id="KW-1185">Reference proteome</keyword>
<feature type="domain" description="Urease accessory protein UreH-like transmembrane" evidence="2">
    <location>
        <begin position="7"/>
        <end position="205"/>
    </location>
</feature>
<dbReference type="RefSeq" id="WP_126765881.1">
    <property type="nucleotide sequence ID" value="NZ_PIPJ01000002.1"/>
</dbReference>
<evidence type="ECO:0000313" key="4">
    <source>
        <dbReference type="Proteomes" id="UP000288395"/>
    </source>
</evidence>
<feature type="transmembrane region" description="Helical" evidence="1">
    <location>
        <begin position="126"/>
        <end position="146"/>
    </location>
</feature>
<gene>
    <name evidence="3" type="ORF">CWE08_04130</name>
</gene>
<keyword evidence="1" id="KW-0472">Membrane</keyword>
<evidence type="ECO:0000259" key="2">
    <source>
        <dbReference type="Pfam" id="PF13386"/>
    </source>
</evidence>
<reference evidence="4" key="1">
    <citation type="journal article" date="2018" name="Front. Microbiol.">
        <title>Genome-Based Analysis Reveals the Taxonomy and Diversity of the Family Idiomarinaceae.</title>
        <authorList>
            <person name="Liu Y."/>
            <person name="Lai Q."/>
            <person name="Shao Z."/>
        </authorList>
    </citation>
    <scope>NUCLEOTIDE SEQUENCE [LARGE SCALE GENOMIC DNA]</scope>
    <source>
        <strain evidence="4">GBPy7</strain>
    </source>
</reference>
<feature type="transmembrane region" description="Helical" evidence="1">
    <location>
        <begin position="71"/>
        <end position="91"/>
    </location>
</feature>
<accession>A0A432W036</accession>
<evidence type="ECO:0000256" key="1">
    <source>
        <dbReference type="SAM" id="Phobius"/>
    </source>
</evidence>
<feature type="transmembrane region" description="Helical" evidence="1">
    <location>
        <begin position="44"/>
        <end position="65"/>
    </location>
</feature>